<dbReference type="AlphaFoldDB" id="F0ZI21"/>
<dbReference type="VEuPathDB" id="AmoebaDB:DICPUDRAFT_151126"/>
<keyword evidence="2" id="KW-1185">Reference proteome</keyword>
<evidence type="ECO:0000313" key="2">
    <source>
        <dbReference type="Proteomes" id="UP000001064"/>
    </source>
</evidence>
<evidence type="ECO:0000313" key="1">
    <source>
        <dbReference type="EMBL" id="EGC36417.1"/>
    </source>
</evidence>
<dbReference type="EMBL" id="GL871027">
    <property type="protein sequence ID" value="EGC36417.1"/>
    <property type="molecule type" value="Genomic_DNA"/>
</dbReference>
<dbReference type="RefSeq" id="XP_003287050.1">
    <property type="nucleotide sequence ID" value="XM_003287002.1"/>
</dbReference>
<sequence length="141" mass="16792">MGIKIENEIQEKDDFVKIDLNIQNDNITDLYSDMVLPHIKQIQIQQQQQKQQQQQQIQQQLQQQPQQINISSTGIPISYNKFFKEKIRKQYACNMGFTRFDSNLYPIEMSNYLTEQEYKSSIDQINQIDNFFCLSIISVYL</sequence>
<organism evidence="1 2">
    <name type="scientific">Dictyostelium purpureum</name>
    <name type="common">Slime mold</name>
    <dbReference type="NCBI Taxonomy" id="5786"/>
    <lineage>
        <taxon>Eukaryota</taxon>
        <taxon>Amoebozoa</taxon>
        <taxon>Evosea</taxon>
        <taxon>Eumycetozoa</taxon>
        <taxon>Dictyostelia</taxon>
        <taxon>Dictyosteliales</taxon>
        <taxon>Dictyosteliaceae</taxon>
        <taxon>Dictyostelium</taxon>
    </lineage>
</organism>
<accession>F0ZI21</accession>
<dbReference type="KEGG" id="dpp:DICPUDRAFT_151126"/>
<proteinExistence type="predicted"/>
<dbReference type="GeneID" id="10500713"/>
<protein>
    <submittedName>
        <fullName evidence="1">Uncharacterized protein</fullName>
    </submittedName>
</protein>
<name>F0ZI21_DICPU</name>
<dbReference type="InParanoid" id="F0ZI21"/>
<reference evidence="2" key="1">
    <citation type="journal article" date="2011" name="Genome Biol.">
        <title>Comparative genomics of the social amoebae Dictyostelium discoideum and Dictyostelium purpureum.</title>
        <authorList>
            <consortium name="US DOE Joint Genome Institute (JGI-PGF)"/>
            <person name="Sucgang R."/>
            <person name="Kuo A."/>
            <person name="Tian X."/>
            <person name="Salerno W."/>
            <person name="Parikh A."/>
            <person name="Feasley C.L."/>
            <person name="Dalin E."/>
            <person name="Tu H."/>
            <person name="Huang E."/>
            <person name="Barry K."/>
            <person name="Lindquist E."/>
            <person name="Shapiro H."/>
            <person name="Bruce D."/>
            <person name="Schmutz J."/>
            <person name="Salamov A."/>
            <person name="Fey P."/>
            <person name="Gaudet P."/>
            <person name="Anjard C."/>
            <person name="Babu M.M."/>
            <person name="Basu S."/>
            <person name="Bushmanova Y."/>
            <person name="van der Wel H."/>
            <person name="Katoh-Kurasawa M."/>
            <person name="Dinh C."/>
            <person name="Coutinho P.M."/>
            <person name="Saito T."/>
            <person name="Elias M."/>
            <person name="Schaap P."/>
            <person name="Kay R.R."/>
            <person name="Henrissat B."/>
            <person name="Eichinger L."/>
            <person name="Rivero F."/>
            <person name="Putnam N.H."/>
            <person name="West C.M."/>
            <person name="Loomis W.F."/>
            <person name="Chisholm R.L."/>
            <person name="Shaulsky G."/>
            <person name="Strassmann J.E."/>
            <person name="Queller D.C."/>
            <person name="Kuspa A."/>
            <person name="Grigoriev I.V."/>
        </authorList>
    </citation>
    <scope>NUCLEOTIDE SEQUENCE [LARGE SCALE GENOMIC DNA]</scope>
    <source>
        <strain evidence="2">QSDP1</strain>
    </source>
</reference>
<dbReference type="Proteomes" id="UP000001064">
    <property type="component" value="Unassembled WGS sequence"/>
</dbReference>
<gene>
    <name evidence="1" type="ORF">DICPUDRAFT_151126</name>
</gene>